<name>A0AAE7XJ12_9CAUD</name>
<accession>A0AAE7XJ12</accession>
<keyword evidence="2" id="KW-1185">Reference proteome</keyword>
<proteinExistence type="predicted"/>
<gene>
    <name evidence="1" type="ORF">pEaSNUABM3_00251</name>
</gene>
<sequence>MKTYNAENKHEIEEFAAEINKRMKRTDAKAIVTNAYADDEFCLMVVEWDAELNEETGECGYFIDIPSEDGEKHRITYAGVPHPEDKEYVFYFDMYEELMPEIERLNLA</sequence>
<dbReference type="EMBL" id="MZ443770">
    <property type="protein sequence ID" value="QZE56448.1"/>
    <property type="molecule type" value="Genomic_DNA"/>
</dbReference>
<organism evidence="1 2">
    <name type="scientific">Erwinia phage pEa_SNUABM_3</name>
    <dbReference type="NCBI Taxonomy" id="2869552"/>
    <lineage>
        <taxon>Viruses</taxon>
        <taxon>Duplodnaviria</taxon>
        <taxon>Heunggongvirae</taxon>
        <taxon>Uroviricota</taxon>
        <taxon>Caudoviricetes</taxon>
        <taxon>Alexandravirus</taxon>
        <taxon>Alexandravirus SNUABM3</taxon>
    </lineage>
</organism>
<reference evidence="1 2" key="1">
    <citation type="submission" date="2021-06" db="EMBL/GenBank/DDBJ databases">
        <title>Complete genome sequence of Erwinia phage pEa_SNUABM_03.</title>
        <authorList>
            <person name="Kim S.G."/>
            <person name="Park S.C."/>
        </authorList>
    </citation>
    <scope>NUCLEOTIDE SEQUENCE [LARGE SCALE GENOMIC DNA]</scope>
</reference>
<evidence type="ECO:0000313" key="1">
    <source>
        <dbReference type="EMBL" id="QZE56448.1"/>
    </source>
</evidence>
<dbReference type="Proteomes" id="UP000827787">
    <property type="component" value="Segment"/>
</dbReference>
<protein>
    <submittedName>
        <fullName evidence="1">Uncharacterized protein</fullName>
    </submittedName>
</protein>
<evidence type="ECO:0000313" key="2">
    <source>
        <dbReference type="Proteomes" id="UP000827787"/>
    </source>
</evidence>